<feature type="domain" description="Dienelactone hydrolase" evidence="1">
    <location>
        <begin position="33"/>
        <end position="238"/>
    </location>
</feature>
<reference evidence="2 3" key="1">
    <citation type="submission" date="2018-09" db="EMBL/GenBank/DDBJ databases">
        <title>YIM 75507 draft genome.</title>
        <authorList>
            <person name="Tang S."/>
            <person name="Feng Y."/>
        </authorList>
    </citation>
    <scope>NUCLEOTIDE SEQUENCE [LARGE SCALE GENOMIC DNA]</scope>
    <source>
        <strain evidence="2 3">YIM 75507</strain>
    </source>
</reference>
<keyword evidence="3" id="KW-1185">Reference proteome</keyword>
<dbReference type="EMBL" id="QZEY01000015">
    <property type="protein sequence ID" value="RJL24426.1"/>
    <property type="molecule type" value="Genomic_DNA"/>
</dbReference>
<dbReference type="Pfam" id="PF01738">
    <property type="entry name" value="DLH"/>
    <property type="match status" value="1"/>
</dbReference>
<evidence type="ECO:0000313" key="2">
    <source>
        <dbReference type="EMBL" id="RJL24426.1"/>
    </source>
</evidence>
<gene>
    <name evidence="2" type="ORF">D5H75_29265</name>
</gene>
<dbReference type="PANTHER" id="PTHR46623">
    <property type="entry name" value="CARBOXYMETHYLENEBUTENOLIDASE-RELATED"/>
    <property type="match status" value="1"/>
</dbReference>
<dbReference type="SUPFAM" id="SSF53474">
    <property type="entry name" value="alpha/beta-Hydrolases"/>
    <property type="match status" value="1"/>
</dbReference>
<dbReference type="PANTHER" id="PTHR46623:SF6">
    <property type="entry name" value="ALPHA_BETA-HYDROLASES SUPERFAMILY PROTEIN"/>
    <property type="match status" value="1"/>
</dbReference>
<organism evidence="2 3">
    <name type="scientific">Bailinhaonella thermotolerans</name>
    <dbReference type="NCBI Taxonomy" id="1070861"/>
    <lineage>
        <taxon>Bacteria</taxon>
        <taxon>Bacillati</taxon>
        <taxon>Actinomycetota</taxon>
        <taxon>Actinomycetes</taxon>
        <taxon>Streptosporangiales</taxon>
        <taxon>Streptosporangiaceae</taxon>
        <taxon>Bailinhaonella</taxon>
    </lineage>
</organism>
<accession>A0A3A4A694</accession>
<dbReference type="OrthoDB" id="188362at2"/>
<sequence length="251" mass="26269">MGHAHAHGPANRGRRVLRTAAPLFVREPGTGAYGGAVVLHDVFGVTEYAEGACRRLAREGWIAVSPYLYHERGGPAYEPAEPAERERARGELARLSPEDLAADVEGALAYLTGRRGLRRAVVVGLEAGGYLATWAATRFPEVAAVAAVSPAGVGAAPWEGLPPLELLVPDRRAPWLAVAADGDPGTERLRPAAASAGPRAEVRVLPGTGPGFYREGAPEHDPAAATTCWDLVLAFLSEAERPPGGTADHDG</sequence>
<dbReference type="Gene3D" id="3.40.50.1820">
    <property type="entry name" value="alpha/beta hydrolase"/>
    <property type="match status" value="1"/>
</dbReference>
<dbReference type="InterPro" id="IPR051049">
    <property type="entry name" value="Dienelactone_hydrolase-like"/>
</dbReference>
<dbReference type="GO" id="GO:0016787">
    <property type="term" value="F:hydrolase activity"/>
    <property type="evidence" value="ECO:0007669"/>
    <property type="project" value="InterPro"/>
</dbReference>
<dbReference type="Proteomes" id="UP000265768">
    <property type="component" value="Unassembled WGS sequence"/>
</dbReference>
<dbReference type="InterPro" id="IPR002925">
    <property type="entry name" value="Dienelactn_hydro"/>
</dbReference>
<dbReference type="AlphaFoldDB" id="A0A3A4A694"/>
<dbReference type="RefSeq" id="WP_119929802.1">
    <property type="nucleotide sequence ID" value="NZ_QZEY01000015.1"/>
</dbReference>
<dbReference type="InterPro" id="IPR029058">
    <property type="entry name" value="AB_hydrolase_fold"/>
</dbReference>
<comment type="caution">
    <text evidence="2">The sequence shown here is derived from an EMBL/GenBank/DDBJ whole genome shotgun (WGS) entry which is preliminary data.</text>
</comment>
<evidence type="ECO:0000259" key="1">
    <source>
        <dbReference type="Pfam" id="PF01738"/>
    </source>
</evidence>
<protein>
    <recommendedName>
        <fullName evidence="1">Dienelactone hydrolase domain-containing protein</fullName>
    </recommendedName>
</protein>
<name>A0A3A4A694_9ACTN</name>
<evidence type="ECO:0000313" key="3">
    <source>
        <dbReference type="Proteomes" id="UP000265768"/>
    </source>
</evidence>
<proteinExistence type="predicted"/>